<dbReference type="AlphaFoldDB" id="Q0VZ59"/>
<dbReference type="GO" id="GO:0000981">
    <property type="term" value="F:DNA-binding transcription factor activity, RNA polymerase II-specific"/>
    <property type="evidence" value="ECO:0007669"/>
    <property type="project" value="InterPro"/>
</dbReference>
<dbReference type="PANTHER" id="PTHR45664:SF12">
    <property type="entry name" value="PANCREAS_DUODENUM HOMEOBOX PROTEIN 1"/>
    <property type="match status" value="1"/>
</dbReference>
<evidence type="ECO:0000256" key="5">
    <source>
        <dbReference type="PROSITE-ProRule" id="PRU00108"/>
    </source>
</evidence>
<dbReference type="PANTHER" id="PTHR45664">
    <property type="entry name" value="PROTEIN ZERKNUELLT 1-RELATED"/>
    <property type="match status" value="1"/>
</dbReference>
<dbReference type="InterPro" id="IPR001356">
    <property type="entry name" value="HD"/>
</dbReference>
<evidence type="ECO:0000313" key="9">
    <source>
        <dbReference type="EMBL" id="CAJ56093.1"/>
    </source>
</evidence>
<evidence type="ECO:0000256" key="6">
    <source>
        <dbReference type="RuleBase" id="RU000682"/>
    </source>
</evidence>
<feature type="compositionally biased region" description="Pro residues" evidence="7">
    <location>
        <begin position="84"/>
        <end position="96"/>
    </location>
</feature>
<evidence type="ECO:0000259" key="8">
    <source>
        <dbReference type="PROSITE" id="PS50071"/>
    </source>
</evidence>
<feature type="compositionally biased region" description="Low complexity" evidence="7">
    <location>
        <begin position="74"/>
        <end position="83"/>
    </location>
</feature>
<dbReference type="PRINTS" id="PR00031">
    <property type="entry name" value="HTHREPRESSR"/>
</dbReference>
<dbReference type="GO" id="GO:0000978">
    <property type="term" value="F:RNA polymerase II cis-regulatory region sequence-specific DNA binding"/>
    <property type="evidence" value="ECO:0007669"/>
    <property type="project" value="TreeGrafter"/>
</dbReference>
<comment type="subcellular location">
    <subcellularLocation>
        <location evidence="1 5 6">Nucleus</location>
    </subcellularLocation>
</comment>
<dbReference type="Gene3D" id="1.10.10.60">
    <property type="entry name" value="Homeodomain-like"/>
    <property type="match status" value="1"/>
</dbReference>
<dbReference type="EMBL" id="AM180909">
    <property type="protein sequence ID" value="CAJ56093.1"/>
    <property type="molecule type" value="mRNA"/>
</dbReference>
<dbReference type="PRINTS" id="PR00024">
    <property type="entry name" value="HOMEOBOX"/>
</dbReference>
<feature type="DNA-binding region" description="Homeobox" evidence="5">
    <location>
        <begin position="3"/>
        <end position="40"/>
    </location>
</feature>
<dbReference type="SUPFAM" id="SSF46689">
    <property type="entry name" value="Homeodomain-like"/>
    <property type="match status" value="1"/>
</dbReference>
<evidence type="ECO:0000256" key="3">
    <source>
        <dbReference type="ARBA" id="ARBA00023155"/>
    </source>
</evidence>
<dbReference type="SMART" id="SM00389">
    <property type="entry name" value="HOX"/>
    <property type="match status" value="1"/>
</dbReference>
<feature type="compositionally biased region" description="Low complexity" evidence="7">
    <location>
        <begin position="97"/>
        <end position="107"/>
    </location>
</feature>
<dbReference type="PROSITE" id="PS00027">
    <property type="entry name" value="HOMEOBOX_1"/>
    <property type="match status" value="1"/>
</dbReference>
<gene>
    <name evidence="9" type="primary">hox3</name>
</gene>
<dbReference type="GO" id="GO:0005634">
    <property type="term" value="C:nucleus"/>
    <property type="evidence" value="ECO:0007669"/>
    <property type="project" value="UniProtKB-SubCell"/>
</dbReference>
<keyword evidence="2 5" id="KW-0238">DNA-binding</keyword>
<dbReference type="InterPro" id="IPR017970">
    <property type="entry name" value="Homeobox_CS"/>
</dbReference>
<dbReference type="GO" id="GO:0045944">
    <property type="term" value="P:positive regulation of transcription by RNA polymerase II"/>
    <property type="evidence" value="ECO:0007669"/>
    <property type="project" value="UniProtKB-ARBA"/>
</dbReference>
<dbReference type="CDD" id="cd00086">
    <property type="entry name" value="homeodomain"/>
    <property type="match status" value="1"/>
</dbReference>
<feature type="region of interest" description="Disordered" evidence="7">
    <location>
        <begin position="51"/>
        <end position="109"/>
    </location>
</feature>
<keyword evidence="4 5" id="KW-0539">Nucleus</keyword>
<proteinExistence type="evidence at transcript level"/>
<keyword evidence="3 5" id="KW-0371">Homeobox</keyword>
<reference evidence="9" key="1">
    <citation type="journal article" date="2006" name="Dev. Genes Evol.">
        <title>The ten Hox genes of the millipede Glomeris marginata.</title>
        <authorList>
            <person name="Janssen R."/>
            <person name="Damen W.G."/>
        </authorList>
    </citation>
    <scope>NUCLEOTIDE SEQUENCE</scope>
</reference>
<dbReference type="Pfam" id="PF00046">
    <property type="entry name" value="Homeodomain"/>
    <property type="match status" value="1"/>
</dbReference>
<feature type="domain" description="Homeobox" evidence="8">
    <location>
        <begin position="1"/>
        <end position="39"/>
    </location>
</feature>
<dbReference type="InterPro" id="IPR009057">
    <property type="entry name" value="Homeodomain-like_sf"/>
</dbReference>
<evidence type="ECO:0000256" key="7">
    <source>
        <dbReference type="SAM" id="MobiDB-lite"/>
    </source>
</evidence>
<feature type="non-terminal residue" evidence="9">
    <location>
        <position position="1"/>
    </location>
</feature>
<evidence type="ECO:0000256" key="2">
    <source>
        <dbReference type="ARBA" id="ARBA00023125"/>
    </source>
</evidence>
<sequence length="159" mass="18348">HFNPYICRPRRVEMALVLGLQERQIKIWFQNRRMKFKKDNRHRDNHNCLIEKVNKNQPASPMPKADFTSGSDTPSPATSCSSLSPPPPPAPAPPRFSHPQNRQQQQQHYYAEMRSSCSLQQPDCDWSRVDTLPWQPDNNLPLLSPSLPLENVKNSCCFI</sequence>
<name>Q0VZ59_NARAN</name>
<accession>Q0VZ59</accession>
<evidence type="ECO:0000256" key="1">
    <source>
        <dbReference type="ARBA" id="ARBA00004123"/>
    </source>
</evidence>
<evidence type="ECO:0000256" key="4">
    <source>
        <dbReference type="ARBA" id="ARBA00023242"/>
    </source>
</evidence>
<dbReference type="InterPro" id="IPR000047">
    <property type="entry name" value="HTH_motif"/>
</dbReference>
<organism evidence="9">
    <name type="scientific">Narceus annularis</name>
    <name type="common">Millipede</name>
    <dbReference type="NCBI Taxonomy" id="174156"/>
    <lineage>
        <taxon>Eukaryota</taxon>
        <taxon>Metazoa</taxon>
        <taxon>Ecdysozoa</taxon>
        <taxon>Arthropoda</taxon>
        <taxon>Myriapoda</taxon>
        <taxon>Diplopoda</taxon>
        <taxon>Helminthomorpha</taxon>
        <taxon>Spirobolidae</taxon>
        <taxon>Narceus</taxon>
    </lineage>
</organism>
<dbReference type="InterPro" id="IPR020479">
    <property type="entry name" value="HD_metazoa"/>
</dbReference>
<protein>
    <submittedName>
        <fullName evidence="9">Hox3 protein</fullName>
    </submittedName>
</protein>
<dbReference type="PROSITE" id="PS50071">
    <property type="entry name" value="HOMEOBOX_2"/>
    <property type="match status" value="1"/>
</dbReference>